<comment type="caution">
    <text evidence="2">The sequence shown here is derived from an EMBL/GenBank/DDBJ whole genome shotgun (WGS) entry which is preliminary data.</text>
</comment>
<dbReference type="AlphaFoldDB" id="A0A9X8QZK2"/>
<accession>A0A9X8QZK2</accession>
<protein>
    <submittedName>
        <fullName evidence="2">Uncharacterized protein</fullName>
    </submittedName>
</protein>
<organism evidence="2 3">
    <name type="scientific">Streptomyces yunnanensis</name>
    <dbReference type="NCBI Taxonomy" id="156453"/>
    <lineage>
        <taxon>Bacteria</taxon>
        <taxon>Bacillati</taxon>
        <taxon>Actinomycetota</taxon>
        <taxon>Actinomycetes</taxon>
        <taxon>Kitasatosporales</taxon>
        <taxon>Streptomycetaceae</taxon>
        <taxon>Streptomyces</taxon>
    </lineage>
</organism>
<evidence type="ECO:0000313" key="3">
    <source>
        <dbReference type="Proteomes" id="UP000184388"/>
    </source>
</evidence>
<sequence>MTADDWITPWGDLKDPDDYEYQQDTQKEENAA</sequence>
<feature type="region of interest" description="Disordered" evidence="1">
    <location>
        <begin position="1"/>
        <end position="32"/>
    </location>
</feature>
<reference evidence="3" key="1">
    <citation type="submission" date="2016-11" db="EMBL/GenBank/DDBJ databases">
        <authorList>
            <person name="Jaros S."/>
            <person name="Januszkiewicz K."/>
            <person name="Wedrychowicz H."/>
        </authorList>
    </citation>
    <scope>NUCLEOTIDE SEQUENCE [LARGE SCALE GENOMIC DNA]</scope>
    <source>
        <strain evidence="3">CGMCC 4.3555</strain>
    </source>
</reference>
<dbReference type="EMBL" id="FRBK01000026">
    <property type="protein sequence ID" value="SHN24266.1"/>
    <property type="molecule type" value="Genomic_DNA"/>
</dbReference>
<evidence type="ECO:0000313" key="2">
    <source>
        <dbReference type="EMBL" id="SHN24266.1"/>
    </source>
</evidence>
<dbReference type="Proteomes" id="UP000184388">
    <property type="component" value="Unassembled WGS sequence"/>
</dbReference>
<gene>
    <name evidence="2" type="ORF">SAMN05216268_12683</name>
</gene>
<proteinExistence type="predicted"/>
<evidence type="ECO:0000256" key="1">
    <source>
        <dbReference type="SAM" id="MobiDB-lite"/>
    </source>
</evidence>
<name>A0A9X8QZK2_9ACTN</name>